<proteinExistence type="predicted"/>
<evidence type="ECO:0000313" key="4">
    <source>
        <dbReference type="Proteomes" id="UP001144805"/>
    </source>
</evidence>
<keyword evidence="1" id="KW-1133">Transmembrane helix</keyword>
<dbReference type="PIRSF" id="PIRSF010244">
    <property type="entry name" value="UCP010244_imp"/>
    <property type="match status" value="1"/>
</dbReference>
<feature type="domain" description="DUF1254" evidence="2">
    <location>
        <begin position="74"/>
        <end position="177"/>
    </location>
</feature>
<feature type="transmembrane region" description="Helical" evidence="1">
    <location>
        <begin position="12"/>
        <end position="34"/>
    </location>
</feature>
<dbReference type="InterPro" id="IPR014456">
    <property type="entry name" value="UCP010244_IM"/>
</dbReference>
<gene>
    <name evidence="3" type="ORF">OSH07_23475</name>
</gene>
<keyword evidence="1" id="KW-0472">Membrane</keyword>
<keyword evidence="4" id="KW-1185">Reference proteome</keyword>
<dbReference type="AlphaFoldDB" id="A0A9X3E7H3"/>
<evidence type="ECO:0000259" key="2">
    <source>
        <dbReference type="Pfam" id="PF06863"/>
    </source>
</evidence>
<protein>
    <submittedName>
        <fullName evidence="3">DUF1254 domain-containing protein</fullName>
    </submittedName>
</protein>
<reference evidence="3" key="1">
    <citation type="submission" date="2022-11" db="EMBL/GenBank/DDBJ databases">
        <title>Biodiversity and phylogenetic relationships of bacteria.</title>
        <authorList>
            <person name="Machado R.A.R."/>
            <person name="Bhat A."/>
            <person name="Loulou A."/>
            <person name="Kallel S."/>
        </authorList>
    </citation>
    <scope>NUCLEOTIDE SEQUENCE</scope>
    <source>
        <strain evidence="3">K-TC2</strain>
    </source>
</reference>
<dbReference type="Pfam" id="PF06863">
    <property type="entry name" value="DUF1254"/>
    <property type="match status" value="1"/>
</dbReference>
<dbReference type="InterPro" id="IPR010679">
    <property type="entry name" value="DUF1254"/>
</dbReference>
<evidence type="ECO:0000313" key="3">
    <source>
        <dbReference type="EMBL" id="MCX5572182.1"/>
    </source>
</evidence>
<dbReference type="RefSeq" id="WP_266341144.1">
    <property type="nucleotide sequence ID" value="NZ_JAPKNK010000015.1"/>
</dbReference>
<sequence length="205" mass="22257">MTRFARRNWIRTLLYVLGGLLLGGIIHIAVILLLPDFANRDAWTSLGRFGPDGAFHLLPMSEPGTEPLPYLDPQMAYAACRFSLEDGPVRIKAAMPEDFWSIAVFNRRGSNVYSLNDRSAERADIDLVIATPVQMAQLRENPIAALDQSIVIEVPITRGFALIRSFVADPTLVGRAEALLGAASCSAELPSADAPPAADPGDEKQ</sequence>
<accession>A0A9X3E7H3</accession>
<dbReference type="EMBL" id="JAPKNK010000015">
    <property type="protein sequence ID" value="MCX5572182.1"/>
    <property type="molecule type" value="Genomic_DNA"/>
</dbReference>
<comment type="caution">
    <text evidence="3">The sequence shown here is derived from an EMBL/GenBank/DDBJ whole genome shotgun (WGS) entry which is preliminary data.</text>
</comment>
<organism evidence="3 4">
    <name type="scientific">Kaistia nematophila</name>
    <dbReference type="NCBI Taxonomy" id="2994654"/>
    <lineage>
        <taxon>Bacteria</taxon>
        <taxon>Pseudomonadati</taxon>
        <taxon>Pseudomonadota</taxon>
        <taxon>Alphaproteobacteria</taxon>
        <taxon>Hyphomicrobiales</taxon>
        <taxon>Kaistiaceae</taxon>
        <taxon>Kaistia</taxon>
    </lineage>
</organism>
<keyword evidence="1" id="KW-0812">Transmembrane</keyword>
<dbReference type="Proteomes" id="UP001144805">
    <property type="component" value="Unassembled WGS sequence"/>
</dbReference>
<name>A0A9X3E7H3_9HYPH</name>
<evidence type="ECO:0000256" key="1">
    <source>
        <dbReference type="SAM" id="Phobius"/>
    </source>
</evidence>